<dbReference type="OrthoDB" id="4216327at2759"/>
<sequence>MQRNDPAGKYGNCYAAYENIINQCLSATGSSFTGDNPNGRWSVGNEWYWITLNNPLPIIGEDAANDEFTVQNGQDADEYVVSVVRV</sequence>
<evidence type="ECO:0000313" key="1">
    <source>
        <dbReference type="EMBL" id="KAA6407348.1"/>
    </source>
</evidence>
<protein>
    <submittedName>
        <fullName evidence="1">Uncharacterized protein</fullName>
    </submittedName>
</protein>
<organism evidence="1 2">
    <name type="scientific">Lasallia pustulata</name>
    <dbReference type="NCBI Taxonomy" id="136370"/>
    <lineage>
        <taxon>Eukaryota</taxon>
        <taxon>Fungi</taxon>
        <taxon>Dikarya</taxon>
        <taxon>Ascomycota</taxon>
        <taxon>Pezizomycotina</taxon>
        <taxon>Lecanoromycetes</taxon>
        <taxon>OSLEUM clade</taxon>
        <taxon>Umbilicariomycetidae</taxon>
        <taxon>Umbilicariales</taxon>
        <taxon>Umbilicariaceae</taxon>
        <taxon>Lasallia</taxon>
    </lineage>
</organism>
<comment type="caution">
    <text evidence="1">The sequence shown here is derived from an EMBL/GenBank/DDBJ whole genome shotgun (WGS) entry which is preliminary data.</text>
</comment>
<dbReference type="AlphaFoldDB" id="A0A5M8PEK3"/>
<reference evidence="1 2" key="1">
    <citation type="submission" date="2019-09" db="EMBL/GenBank/DDBJ databases">
        <title>The hologenome of the rock-dwelling lichen Lasallia pustulata.</title>
        <authorList>
            <person name="Greshake Tzovaras B."/>
            <person name="Segers F."/>
            <person name="Bicker A."/>
            <person name="Dal Grande F."/>
            <person name="Otte J."/>
            <person name="Hankeln T."/>
            <person name="Schmitt I."/>
            <person name="Ebersberger I."/>
        </authorList>
    </citation>
    <scope>NUCLEOTIDE SEQUENCE [LARGE SCALE GENOMIC DNA]</scope>
    <source>
        <strain evidence="1">A1-1</strain>
    </source>
</reference>
<gene>
    <name evidence="1" type="ORF">FRX48_08896</name>
</gene>
<proteinExistence type="predicted"/>
<name>A0A5M8PEK3_9LECA</name>
<evidence type="ECO:0000313" key="2">
    <source>
        <dbReference type="Proteomes" id="UP000324767"/>
    </source>
</evidence>
<dbReference type="EMBL" id="VXIT01000018">
    <property type="protein sequence ID" value="KAA6407348.1"/>
    <property type="molecule type" value="Genomic_DNA"/>
</dbReference>
<accession>A0A5M8PEK3</accession>
<dbReference type="Proteomes" id="UP000324767">
    <property type="component" value="Unassembled WGS sequence"/>
</dbReference>